<dbReference type="CDD" id="cd11067">
    <property type="entry name" value="CYP152"/>
    <property type="match status" value="1"/>
</dbReference>
<dbReference type="GO" id="GO:0020037">
    <property type="term" value="F:heme binding"/>
    <property type="evidence" value="ECO:0007669"/>
    <property type="project" value="InterPro"/>
</dbReference>
<evidence type="ECO:0000313" key="4">
    <source>
        <dbReference type="Proteomes" id="UP000035352"/>
    </source>
</evidence>
<keyword evidence="2" id="KW-0479">Metal-binding</keyword>
<dbReference type="OrthoDB" id="9764248at2"/>
<dbReference type="InterPro" id="IPR002401">
    <property type="entry name" value="Cyt_P450_E_grp-I"/>
</dbReference>
<keyword evidence="2" id="KW-0349">Heme</keyword>
<reference evidence="3 4" key="1">
    <citation type="submission" date="2015-05" db="EMBL/GenBank/DDBJ databases">
        <authorList>
            <person name="Tang B."/>
            <person name="Yu Y."/>
        </authorList>
    </citation>
    <scope>NUCLEOTIDE SEQUENCE [LARGE SCALE GENOMIC DNA]</scope>
    <source>
        <strain evidence="3 4">DSM 7029</strain>
    </source>
</reference>
<dbReference type="SUPFAM" id="SSF48264">
    <property type="entry name" value="Cytochrome P450"/>
    <property type="match status" value="1"/>
</dbReference>
<dbReference type="InterPro" id="IPR036396">
    <property type="entry name" value="Cyt_P450_sf"/>
</dbReference>
<evidence type="ECO:0000313" key="3">
    <source>
        <dbReference type="EMBL" id="AKJ30409.1"/>
    </source>
</evidence>
<dbReference type="GO" id="GO:0004497">
    <property type="term" value="F:monooxygenase activity"/>
    <property type="evidence" value="ECO:0007669"/>
    <property type="project" value="InterPro"/>
</dbReference>
<keyword evidence="2" id="KW-0408">Iron</keyword>
<dbReference type="Proteomes" id="UP000035352">
    <property type="component" value="Chromosome"/>
</dbReference>
<dbReference type="Gene3D" id="1.10.630.10">
    <property type="entry name" value="Cytochrome P450"/>
    <property type="match status" value="1"/>
</dbReference>
<gene>
    <name evidence="3" type="ORF">AAW51_3718</name>
</gene>
<accession>A0A0G3BLU3</accession>
<sequence>MPSESQLDSTIALLANPYSFITERCNRHGSELFTARIMLQPTICMSGPRAAQLFYDARRFTRVSAAPEPLRATLFGDGGVQTLDGEPHKIRKGLFMAVLGPDRVAALADRCAQEWHRHAEAWARQGGQVVLYPALHTLLTAAVCDWAGVPVPPDELPTRAEQLTALFDRAAAKGAGHLQSRRARKHAEDWISGLIEDIRGGRLETPPDSAAARVAQHRDADGSLMPPRVAAVELLNVLRPTVAVSVFIVQAAHALHVYPECRLPLQKAEPGYADAFVDEVRRYYPFFPAVVARVRDDFEWEGYHFPKGRRVMLDLHGTNRDPRAWRDPDVFRPERFRDTPPGLYNFIPQGGDVAATHHRCPGEGVAKALTKVALDFLVQRLRYRVPEQDLRLNLKRLPCIPHDGFVIEAVELLA</sequence>
<keyword evidence="4" id="KW-1185">Reference proteome</keyword>
<dbReference type="InterPro" id="IPR001128">
    <property type="entry name" value="Cyt_P450"/>
</dbReference>
<comment type="similarity">
    <text evidence="1">Belongs to the cytochrome P450 family.</text>
</comment>
<dbReference type="PRINTS" id="PR00463">
    <property type="entry name" value="EP450I"/>
</dbReference>
<proteinExistence type="inferred from homology"/>
<dbReference type="Pfam" id="PF00067">
    <property type="entry name" value="p450"/>
    <property type="match status" value="1"/>
</dbReference>
<name>A0A0G3BLU3_9BURK</name>
<dbReference type="PANTHER" id="PTHR46696">
    <property type="entry name" value="P450, PUTATIVE (EUROFUNG)-RELATED"/>
    <property type="match status" value="1"/>
</dbReference>
<dbReference type="EMBL" id="CP011371">
    <property type="protein sequence ID" value="AKJ30409.1"/>
    <property type="molecule type" value="Genomic_DNA"/>
</dbReference>
<feature type="binding site" description="axial binding residue" evidence="2">
    <location>
        <position position="360"/>
    </location>
    <ligand>
        <name>heme</name>
        <dbReference type="ChEBI" id="CHEBI:30413"/>
    </ligand>
    <ligandPart>
        <name>Fe</name>
        <dbReference type="ChEBI" id="CHEBI:18248"/>
    </ligandPart>
</feature>
<evidence type="ECO:0000256" key="1">
    <source>
        <dbReference type="ARBA" id="ARBA00010617"/>
    </source>
</evidence>
<dbReference type="STRING" id="413882.AAW51_3718"/>
<comment type="cofactor">
    <cofactor evidence="2">
        <name>heme</name>
        <dbReference type="ChEBI" id="CHEBI:30413"/>
    </cofactor>
</comment>
<organism evidence="3 4">
    <name type="scientific">Caldimonas brevitalea</name>
    <dbReference type="NCBI Taxonomy" id="413882"/>
    <lineage>
        <taxon>Bacteria</taxon>
        <taxon>Pseudomonadati</taxon>
        <taxon>Pseudomonadota</taxon>
        <taxon>Betaproteobacteria</taxon>
        <taxon>Burkholderiales</taxon>
        <taxon>Sphaerotilaceae</taxon>
        <taxon>Caldimonas</taxon>
    </lineage>
</organism>
<protein>
    <submittedName>
        <fullName evidence="3">Cytochrome P450</fullName>
    </submittedName>
</protein>
<evidence type="ECO:0000256" key="2">
    <source>
        <dbReference type="PIRSR" id="PIRSR602401-1"/>
    </source>
</evidence>
<dbReference type="AlphaFoldDB" id="A0A0G3BLU3"/>
<dbReference type="GO" id="GO:0016705">
    <property type="term" value="F:oxidoreductase activity, acting on paired donors, with incorporation or reduction of molecular oxygen"/>
    <property type="evidence" value="ECO:0007669"/>
    <property type="project" value="InterPro"/>
</dbReference>
<dbReference type="GO" id="GO:0005506">
    <property type="term" value="F:iron ion binding"/>
    <property type="evidence" value="ECO:0007669"/>
    <property type="project" value="InterPro"/>
</dbReference>
<dbReference type="PANTHER" id="PTHR46696:SF1">
    <property type="entry name" value="CYTOCHROME P450 YJIB-RELATED"/>
    <property type="match status" value="1"/>
</dbReference>
<dbReference type="KEGG" id="pbh:AAW51_3718"/>